<evidence type="ECO:0000256" key="4">
    <source>
        <dbReference type="ARBA" id="ARBA00022723"/>
    </source>
</evidence>
<dbReference type="PANTHER" id="PTHR30038:SF0">
    <property type="entry name" value="TUNGSTEN-CONTAINING ALDEHYDE FERREDOXIN OXIDOREDUCTASE"/>
    <property type="match status" value="1"/>
</dbReference>
<keyword evidence="7" id="KW-0411">Iron-sulfur</keyword>
<dbReference type="InterPro" id="IPR013983">
    <property type="entry name" value="Ald_Fedxn_OxRdtase_N"/>
</dbReference>
<dbReference type="InterPro" id="IPR036503">
    <property type="entry name" value="Ald_Fedxn_OxRdtase_N_sf"/>
</dbReference>
<dbReference type="KEGG" id="hdf:AArcSl_0011"/>
<dbReference type="SUPFAM" id="SSF56228">
    <property type="entry name" value="Aldehyde ferredoxin oxidoreductase, N-terminal domain"/>
    <property type="match status" value="1"/>
</dbReference>
<evidence type="ECO:0000256" key="7">
    <source>
        <dbReference type="ARBA" id="ARBA00023014"/>
    </source>
</evidence>
<dbReference type="Gene3D" id="1.10.599.10">
    <property type="entry name" value="Aldehyde Ferredoxin Oxidoreductase Protein, subunit A, domain 3"/>
    <property type="match status" value="1"/>
</dbReference>
<evidence type="ECO:0000313" key="11">
    <source>
        <dbReference type="Proteomes" id="UP000263012"/>
    </source>
</evidence>
<protein>
    <submittedName>
        <fullName evidence="10">Aldehyde:ferredoxin oxidoreductase</fullName>
        <ecNumber evidence="10">1.2.7.5</ecNumber>
    </submittedName>
</protein>
<dbReference type="AlphaFoldDB" id="A0A343TEZ7"/>
<keyword evidence="5 10" id="KW-0560">Oxidoreductase</keyword>
<dbReference type="Pfam" id="PF02730">
    <property type="entry name" value="AFOR_N"/>
    <property type="match status" value="1"/>
</dbReference>
<organism evidence="10 11">
    <name type="scientific">Halalkaliarchaeum desulfuricum</name>
    <dbReference type="NCBI Taxonomy" id="2055893"/>
    <lineage>
        <taxon>Archaea</taxon>
        <taxon>Methanobacteriati</taxon>
        <taxon>Methanobacteriota</taxon>
        <taxon>Stenosarchaea group</taxon>
        <taxon>Halobacteria</taxon>
        <taxon>Halobacteriales</taxon>
        <taxon>Haloferacaceae</taxon>
        <taxon>Halalkaliarchaeum</taxon>
    </lineage>
</organism>
<sequence length="639" mass="70205">MGHWKRLLDVDLTTGEHRTVELSDDYVRNYLGGSGFTTRILYDEVGPEVDPLDPENVLAIAPGLLVGPSVPTGSKTTFGFKSPLTGGYGKSVVGAKMGDQLKRAGYDALIVRGACKEPSTLVIEDDDVRVEPADDLWGLDTWETGEQLKETYGSGFRTAVIGPAGEHESRISMIECEDRQAGRGGPGAVMGSKRLKGIAVKGTNDIPVARPEELEELNKKWRLETTGRGDTDITGTGNPTVDVQYGTGEAFDAKNTALGIFPTRNWQSGFFKRAYDKLDDPEEDRVSLDPRYWTEEYVDTKRPCPYCTKPCSQFFEAEDTKYGDIAVDGPEYETQYALGGNVEVDDIEAVAKANEICDRLGLDTIDAGNAIAWAMEAADRGLLEVETDGVSLEFGNADTLLELLRRMANGEGELGQLLMDGHVRAAERTGAGEEFAVHVKNQAPAGFEARGIKGMALAFGVSPRGADHLTSCLYALEMGGDFWEFENYDRTKMEGKAIALKEMEDLMAVYDITGVCKFTRGITLSEGVRELVNAMTGFDLSRSEFLTAGERMYNLSKAFNVREGFGREDDRLPPRFTETVPNGPNEGAFIDEEEYERELDRYYAVRGWDTQGVPLRETLSQLDLPEIGEEIGVTNEMTA</sequence>
<dbReference type="InterPro" id="IPR036021">
    <property type="entry name" value="Tungsten_al_ferr_oxy-like_C"/>
</dbReference>
<evidence type="ECO:0000256" key="8">
    <source>
        <dbReference type="ARBA" id="ARBA00049934"/>
    </source>
</evidence>
<dbReference type="InterPro" id="IPR001203">
    <property type="entry name" value="OxRdtase_Ald_Fedxn_C"/>
</dbReference>
<dbReference type="PANTHER" id="PTHR30038">
    <property type="entry name" value="ALDEHYDE FERREDOXIN OXIDOREDUCTASE"/>
    <property type="match status" value="1"/>
</dbReference>
<accession>A0A343TEZ7</accession>
<dbReference type="Pfam" id="PF01314">
    <property type="entry name" value="AFOR_C"/>
    <property type="match status" value="1"/>
</dbReference>
<keyword evidence="4" id="KW-0479">Metal-binding</keyword>
<dbReference type="SUPFAM" id="SSF48310">
    <property type="entry name" value="Aldehyde ferredoxin oxidoreductase, C-terminal domains"/>
    <property type="match status" value="1"/>
</dbReference>
<dbReference type="Proteomes" id="UP000263012">
    <property type="component" value="Chromosome"/>
</dbReference>
<dbReference type="OrthoDB" id="30771at2157"/>
<comment type="cofactor">
    <cofactor evidence="8">
        <name>tungstopterin</name>
        <dbReference type="ChEBI" id="CHEBI:30402"/>
    </cofactor>
</comment>
<feature type="domain" description="Aldehyde ferredoxin oxidoreductase N-terminal" evidence="9">
    <location>
        <begin position="4"/>
        <end position="204"/>
    </location>
</feature>
<dbReference type="GeneID" id="37876347"/>
<comment type="cofactor">
    <cofactor evidence="1">
        <name>[4Fe-4S] cluster</name>
        <dbReference type="ChEBI" id="CHEBI:49883"/>
    </cofactor>
</comment>
<evidence type="ECO:0000259" key="9">
    <source>
        <dbReference type="SMART" id="SM00790"/>
    </source>
</evidence>
<evidence type="ECO:0000256" key="6">
    <source>
        <dbReference type="ARBA" id="ARBA00023004"/>
    </source>
</evidence>
<dbReference type="EC" id="1.2.7.5" evidence="10"/>
<dbReference type="RefSeq" id="WP_119813519.1">
    <property type="nucleotide sequence ID" value="NZ_CP025066.1"/>
</dbReference>
<reference evidence="11" key="1">
    <citation type="submission" date="2017-11" db="EMBL/GenBank/DDBJ databases">
        <title>Phenotypic and genomic properties of facultatively anaerobic sulfur-reducing natronoarchaea from hypersaline soda lakes.</title>
        <authorList>
            <person name="Sorokin D.Y."/>
            <person name="Kublanov I.V."/>
            <person name="Roman P."/>
            <person name="Sinninghe Damste J.S."/>
            <person name="Golyshin P.N."/>
            <person name="Rojo D."/>
            <person name="Ciordia S."/>
            <person name="Mena M.D.C."/>
            <person name="Ferrer M."/>
            <person name="Messina E."/>
            <person name="Smedile F."/>
            <person name="La Spada G."/>
            <person name="La Cono V."/>
            <person name="Yakimov M.M."/>
        </authorList>
    </citation>
    <scope>NUCLEOTIDE SEQUENCE [LARGE SCALE GENOMIC DNA]</scope>
    <source>
        <strain evidence="11">AArc-Sl</strain>
    </source>
</reference>
<evidence type="ECO:0000256" key="1">
    <source>
        <dbReference type="ARBA" id="ARBA00001966"/>
    </source>
</evidence>
<dbReference type="SMART" id="SM00790">
    <property type="entry name" value="AFOR_N"/>
    <property type="match status" value="1"/>
</dbReference>
<evidence type="ECO:0000256" key="2">
    <source>
        <dbReference type="ARBA" id="ARBA00011032"/>
    </source>
</evidence>
<proteinExistence type="inferred from homology"/>
<dbReference type="GO" id="GO:0046872">
    <property type="term" value="F:metal ion binding"/>
    <property type="evidence" value="ECO:0007669"/>
    <property type="project" value="UniProtKB-KW"/>
</dbReference>
<comment type="similarity">
    <text evidence="2">Belongs to the AOR/FOR family.</text>
</comment>
<dbReference type="InterPro" id="IPR013985">
    <property type="entry name" value="Ald_Fedxn_OxRdtase_dom3"/>
</dbReference>
<keyword evidence="6" id="KW-0408">Iron</keyword>
<evidence type="ECO:0000313" key="10">
    <source>
        <dbReference type="EMBL" id="AUX07669.1"/>
    </source>
</evidence>
<evidence type="ECO:0000256" key="5">
    <source>
        <dbReference type="ARBA" id="ARBA00023002"/>
    </source>
</evidence>
<dbReference type="InterPro" id="IPR051919">
    <property type="entry name" value="W-dependent_AOR"/>
</dbReference>
<gene>
    <name evidence="10" type="primary">aor</name>
    <name evidence="10" type="ORF">AArcSl_0011</name>
</gene>
<dbReference type="EMBL" id="CP025066">
    <property type="protein sequence ID" value="AUX07669.1"/>
    <property type="molecule type" value="Genomic_DNA"/>
</dbReference>
<dbReference type="GO" id="GO:0033726">
    <property type="term" value="F:aldehyde ferredoxin oxidoreductase activity"/>
    <property type="evidence" value="ECO:0007669"/>
    <property type="project" value="UniProtKB-EC"/>
</dbReference>
<dbReference type="Gene3D" id="3.60.9.10">
    <property type="entry name" value="Aldehyde ferredoxin oxidoreductase, N-terminal domain"/>
    <property type="match status" value="1"/>
</dbReference>
<dbReference type="GO" id="GO:0051539">
    <property type="term" value="F:4 iron, 4 sulfur cluster binding"/>
    <property type="evidence" value="ECO:0007669"/>
    <property type="project" value="UniProtKB-KW"/>
</dbReference>
<dbReference type="InterPro" id="IPR013984">
    <property type="entry name" value="Ald_Fedxn_OxRdtase_dom2"/>
</dbReference>
<keyword evidence="11" id="KW-1185">Reference proteome</keyword>
<dbReference type="Gene3D" id="1.10.569.10">
    <property type="entry name" value="Aldehyde Ferredoxin Oxidoreductase Protein, subunit A, domain 2"/>
    <property type="match status" value="1"/>
</dbReference>
<dbReference type="GO" id="GO:0009055">
    <property type="term" value="F:electron transfer activity"/>
    <property type="evidence" value="ECO:0007669"/>
    <property type="project" value="InterPro"/>
</dbReference>
<evidence type="ECO:0000256" key="3">
    <source>
        <dbReference type="ARBA" id="ARBA00022485"/>
    </source>
</evidence>
<keyword evidence="3" id="KW-0004">4Fe-4S</keyword>
<name>A0A343TEZ7_9EURY</name>